<evidence type="ECO:0000256" key="8">
    <source>
        <dbReference type="ARBA" id="ARBA00044772"/>
    </source>
</evidence>
<dbReference type="GO" id="GO:0019323">
    <property type="term" value="P:pentose catabolic process"/>
    <property type="evidence" value="ECO:0007669"/>
    <property type="project" value="InterPro"/>
</dbReference>
<keyword evidence="5" id="KW-0456">Lyase</keyword>
<dbReference type="PANTHER" id="PTHR22789:SF0">
    <property type="entry name" value="3-OXO-TETRONATE 4-PHOSPHATE DECARBOXYLASE-RELATED"/>
    <property type="match status" value="1"/>
</dbReference>
<dbReference type="FunFam" id="3.40.225.10:FF:000008">
    <property type="entry name" value="Sugar aldolase"/>
    <property type="match status" value="1"/>
</dbReference>
<dbReference type="Proteomes" id="UP000253507">
    <property type="component" value="Unassembled WGS sequence"/>
</dbReference>
<evidence type="ECO:0000256" key="4">
    <source>
        <dbReference type="ARBA" id="ARBA00022833"/>
    </source>
</evidence>
<dbReference type="SMART" id="SM01007">
    <property type="entry name" value="Aldolase_II"/>
    <property type="match status" value="1"/>
</dbReference>
<dbReference type="EMBL" id="QOIM01000057">
    <property type="protein sequence ID" value="RCG13312.1"/>
    <property type="molecule type" value="Genomic_DNA"/>
</dbReference>
<comment type="cofactor">
    <cofactor evidence="1">
        <name>Zn(2+)</name>
        <dbReference type="ChEBI" id="CHEBI:29105"/>
    </cofactor>
</comment>
<dbReference type="GO" id="GO:0016832">
    <property type="term" value="F:aldehyde-lyase activity"/>
    <property type="evidence" value="ECO:0007669"/>
    <property type="project" value="InterPro"/>
</dbReference>
<dbReference type="AlphaFoldDB" id="A0A367E6A3"/>
<dbReference type="PANTHER" id="PTHR22789">
    <property type="entry name" value="FUCULOSE PHOSPHATE ALDOLASE"/>
    <property type="match status" value="1"/>
</dbReference>
<dbReference type="InterPro" id="IPR050197">
    <property type="entry name" value="Aldolase_class_II_sugar_metab"/>
</dbReference>
<evidence type="ECO:0000256" key="3">
    <source>
        <dbReference type="ARBA" id="ARBA00022723"/>
    </source>
</evidence>
<dbReference type="InterPro" id="IPR001303">
    <property type="entry name" value="Aldolase_II/adducin_N"/>
</dbReference>
<evidence type="ECO:0000313" key="14">
    <source>
        <dbReference type="Proteomes" id="UP000253507"/>
    </source>
</evidence>
<dbReference type="NCBIfam" id="NF006000">
    <property type="entry name" value="PRK08130.1"/>
    <property type="match status" value="1"/>
</dbReference>
<dbReference type="NCBIfam" id="NF043034">
    <property type="entry name" value="OxoTetrPhDc"/>
    <property type="match status" value="1"/>
</dbReference>
<proteinExistence type="inferred from homology"/>
<dbReference type="GO" id="GO:0046872">
    <property type="term" value="F:metal ion binding"/>
    <property type="evidence" value="ECO:0007669"/>
    <property type="project" value="UniProtKB-KW"/>
</dbReference>
<name>A0A367E6A3_9ACTN</name>
<dbReference type="GO" id="GO:0005829">
    <property type="term" value="C:cytosol"/>
    <property type="evidence" value="ECO:0007669"/>
    <property type="project" value="TreeGrafter"/>
</dbReference>
<dbReference type="Pfam" id="PF00596">
    <property type="entry name" value="Aldolase_II"/>
    <property type="match status" value="1"/>
</dbReference>
<accession>A0A367E6A3</accession>
<dbReference type="OrthoDB" id="9786287at2"/>
<evidence type="ECO:0000259" key="12">
    <source>
        <dbReference type="SMART" id="SM01007"/>
    </source>
</evidence>
<dbReference type="SUPFAM" id="SSF53639">
    <property type="entry name" value="AraD/HMP-PK domain-like"/>
    <property type="match status" value="1"/>
</dbReference>
<feature type="domain" description="Class II aldolase/adducin N-terminal" evidence="12">
    <location>
        <begin position="12"/>
        <end position="191"/>
    </location>
</feature>
<evidence type="ECO:0000256" key="7">
    <source>
        <dbReference type="ARBA" id="ARBA00044745"/>
    </source>
</evidence>
<comment type="catalytic activity">
    <reaction evidence="11">
        <text>3-dehydro-4-O-phospho-L-erythronate + H(+) = dihydroxyacetone phosphate + CO2</text>
        <dbReference type="Rhea" id="RHEA:52404"/>
        <dbReference type="ChEBI" id="CHEBI:15378"/>
        <dbReference type="ChEBI" id="CHEBI:16526"/>
        <dbReference type="ChEBI" id="CHEBI:57642"/>
        <dbReference type="ChEBI" id="CHEBI:136592"/>
        <dbReference type="EC" id="4.1.1.104"/>
    </reaction>
</comment>
<comment type="similarity">
    <text evidence="2">Belongs to the aldolase class II family. AraD/FucA subfamily.</text>
</comment>
<dbReference type="RefSeq" id="WP_114019380.1">
    <property type="nucleotide sequence ID" value="NZ_QOIM01000057.1"/>
</dbReference>
<dbReference type="InterPro" id="IPR050013">
    <property type="entry name" value="OtnC"/>
</dbReference>
<protein>
    <recommendedName>
        <fullName evidence="9">3-oxo-tetronate 4-phosphate decarboxylase</fullName>
        <ecNumber evidence="8">4.1.1.104</ecNumber>
    </recommendedName>
</protein>
<evidence type="ECO:0000256" key="9">
    <source>
        <dbReference type="ARBA" id="ARBA00044803"/>
    </source>
</evidence>
<dbReference type="InterPro" id="IPR036409">
    <property type="entry name" value="Aldolase_II/adducin_N_sf"/>
</dbReference>
<comment type="catalytic activity">
    <reaction evidence="10">
        <text>3-dehydro-4-O-phospho-D-erythronate + H(+) = dihydroxyacetone phosphate + CO2</text>
        <dbReference type="Rhea" id="RHEA:52416"/>
        <dbReference type="ChEBI" id="CHEBI:15378"/>
        <dbReference type="ChEBI" id="CHEBI:16526"/>
        <dbReference type="ChEBI" id="CHEBI:57642"/>
        <dbReference type="ChEBI" id="CHEBI:136593"/>
        <dbReference type="EC" id="4.1.1.104"/>
    </reaction>
</comment>
<evidence type="ECO:0000313" key="13">
    <source>
        <dbReference type="EMBL" id="RCG13312.1"/>
    </source>
</evidence>
<evidence type="ECO:0000256" key="6">
    <source>
        <dbReference type="ARBA" id="ARBA00023277"/>
    </source>
</evidence>
<keyword evidence="3" id="KW-0479">Metal-binding</keyword>
<sequence length="214" mass="22623">MTPYPDESAARTLVVRTARSLFTRGLTHGSTGNLSVRLADGTLLLTPTGSSLGTVEEGELSRTDLRGEHLDGPRPTKEAFLHAAFYRARPAANAVVHLHSTHAAAVSCLDGVDPANALPPLTAYYAMRVGTLPLLPYHAPGDGSLEPLAERTARTHHALLLANHGPVIAGPSMEQAADAIEELEETAKLHLLLRGHTTRPLTPEQAAVLAPPSP</sequence>
<evidence type="ECO:0000256" key="1">
    <source>
        <dbReference type="ARBA" id="ARBA00001947"/>
    </source>
</evidence>
<evidence type="ECO:0000256" key="2">
    <source>
        <dbReference type="ARBA" id="ARBA00010037"/>
    </source>
</evidence>
<organism evidence="13 14">
    <name type="scientific">Streptomyces reniochalinae</name>
    <dbReference type="NCBI Taxonomy" id="2250578"/>
    <lineage>
        <taxon>Bacteria</taxon>
        <taxon>Bacillati</taxon>
        <taxon>Actinomycetota</taxon>
        <taxon>Actinomycetes</taxon>
        <taxon>Kitasatosporales</taxon>
        <taxon>Streptomycetaceae</taxon>
        <taxon>Streptomyces</taxon>
    </lineage>
</organism>
<evidence type="ECO:0000256" key="11">
    <source>
        <dbReference type="ARBA" id="ARBA00048603"/>
    </source>
</evidence>
<dbReference type="EC" id="4.1.1.104" evidence="8"/>
<keyword evidence="4" id="KW-0862">Zinc</keyword>
<evidence type="ECO:0000256" key="5">
    <source>
        <dbReference type="ARBA" id="ARBA00023239"/>
    </source>
</evidence>
<reference evidence="13 14" key="1">
    <citation type="submission" date="2018-06" db="EMBL/GenBank/DDBJ databases">
        <title>Streptomyces reniochalinae sp. nov. and Streptomyces diacarnus sp. nov. from marine sponges.</title>
        <authorList>
            <person name="Li L."/>
        </authorList>
    </citation>
    <scope>NUCLEOTIDE SEQUENCE [LARGE SCALE GENOMIC DNA]</scope>
    <source>
        <strain evidence="13 14">LHW50302</strain>
    </source>
</reference>
<keyword evidence="14" id="KW-1185">Reference proteome</keyword>
<gene>
    <name evidence="13" type="ORF">DQ392_32995</name>
</gene>
<keyword evidence="6" id="KW-0119">Carbohydrate metabolism</keyword>
<comment type="caution">
    <text evidence="13">The sequence shown here is derived from an EMBL/GenBank/DDBJ whole genome shotgun (WGS) entry which is preliminary data.</text>
</comment>
<dbReference type="Gene3D" id="3.40.225.10">
    <property type="entry name" value="Class II aldolase/adducin N-terminal domain"/>
    <property type="match status" value="1"/>
</dbReference>
<evidence type="ECO:0000256" key="10">
    <source>
        <dbReference type="ARBA" id="ARBA00047520"/>
    </source>
</evidence>
<comment type="function">
    <text evidence="7">Catalyzes the decarboxylation of 3-oxo-tetronate 4-phosphate to dihydroxyacetone phosphate (DHAP) and CO(2).</text>
</comment>